<proteinExistence type="predicted"/>
<sequence length="68" mass="8015">MLKTQIIDFNKLARKPMKFIMETFKEVAEVEVKNYGALMNSFYDLESKYADHHRESVGRVWNVCTISL</sequence>
<dbReference type="EMBL" id="JAGYWB010000007">
    <property type="protein sequence ID" value="KAI0515669.1"/>
    <property type="molecule type" value="Genomic_DNA"/>
</dbReference>
<gene>
    <name evidence="1" type="ORF">KFK09_008335</name>
</gene>
<evidence type="ECO:0000313" key="1">
    <source>
        <dbReference type="EMBL" id="KAI0515669.1"/>
    </source>
</evidence>
<evidence type="ECO:0000313" key="2">
    <source>
        <dbReference type="Proteomes" id="UP000829196"/>
    </source>
</evidence>
<dbReference type="OrthoDB" id="1621577at2759"/>
<protein>
    <submittedName>
        <fullName evidence="1">Uncharacterized protein</fullName>
    </submittedName>
</protein>
<dbReference type="SMR" id="A0A8T3BMG0"/>
<name>A0A8T3BMG0_DENNO</name>
<keyword evidence="2" id="KW-1185">Reference proteome</keyword>
<dbReference type="AlphaFoldDB" id="A0A8T3BMG0"/>
<organism evidence="1 2">
    <name type="scientific">Dendrobium nobile</name>
    <name type="common">Orchid</name>
    <dbReference type="NCBI Taxonomy" id="94219"/>
    <lineage>
        <taxon>Eukaryota</taxon>
        <taxon>Viridiplantae</taxon>
        <taxon>Streptophyta</taxon>
        <taxon>Embryophyta</taxon>
        <taxon>Tracheophyta</taxon>
        <taxon>Spermatophyta</taxon>
        <taxon>Magnoliopsida</taxon>
        <taxon>Liliopsida</taxon>
        <taxon>Asparagales</taxon>
        <taxon>Orchidaceae</taxon>
        <taxon>Epidendroideae</taxon>
        <taxon>Malaxideae</taxon>
        <taxon>Dendrobiinae</taxon>
        <taxon>Dendrobium</taxon>
    </lineage>
</organism>
<dbReference type="Proteomes" id="UP000829196">
    <property type="component" value="Unassembled WGS sequence"/>
</dbReference>
<accession>A0A8T3BMG0</accession>
<dbReference type="Gene3D" id="3.40.50.2000">
    <property type="entry name" value="Glycogen Phosphorylase B"/>
    <property type="match status" value="1"/>
</dbReference>
<comment type="caution">
    <text evidence="1">The sequence shown here is derived from an EMBL/GenBank/DDBJ whole genome shotgun (WGS) entry which is preliminary data.</text>
</comment>
<reference evidence="1" key="1">
    <citation type="journal article" date="2022" name="Front. Genet.">
        <title>Chromosome-Scale Assembly of the Dendrobium nobile Genome Provides Insights Into the Molecular Mechanism of the Biosynthesis of the Medicinal Active Ingredient of Dendrobium.</title>
        <authorList>
            <person name="Xu Q."/>
            <person name="Niu S.-C."/>
            <person name="Li K.-L."/>
            <person name="Zheng P.-J."/>
            <person name="Zhang X.-J."/>
            <person name="Jia Y."/>
            <person name="Liu Y."/>
            <person name="Niu Y.-X."/>
            <person name="Yu L.-H."/>
            <person name="Chen D.-F."/>
            <person name="Zhang G.-Q."/>
        </authorList>
    </citation>
    <scope>NUCLEOTIDE SEQUENCE</scope>
    <source>
        <tissue evidence="1">Leaf</tissue>
    </source>
</reference>